<gene>
    <name evidence="1" type="ORF">Cvel_9121</name>
</gene>
<dbReference type="EMBL" id="CDMZ01004196">
    <property type="protein sequence ID" value="CEM48948.1"/>
    <property type="molecule type" value="Genomic_DNA"/>
</dbReference>
<dbReference type="AlphaFoldDB" id="A0A0G4HWS3"/>
<accession>A0A0G4HWS3</accession>
<protein>
    <submittedName>
        <fullName evidence="1">Uncharacterized protein</fullName>
    </submittedName>
</protein>
<organism evidence="1">
    <name type="scientific">Chromera velia CCMP2878</name>
    <dbReference type="NCBI Taxonomy" id="1169474"/>
    <lineage>
        <taxon>Eukaryota</taxon>
        <taxon>Sar</taxon>
        <taxon>Alveolata</taxon>
        <taxon>Colpodellida</taxon>
        <taxon>Chromeraceae</taxon>
        <taxon>Chromera</taxon>
    </lineage>
</organism>
<dbReference type="VEuPathDB" id="CryptoDB:Cvel_9121"/>
<proteinExistence type="predicted"/>
<evidence type="ECO:0000313" key="1">
    <source>
        <dbReference type="EMBL" id="CEM48948.1"/>
    </source>
</evidence>
<name>A0A0G4HWS3_9ALVE</name>
<sequence length="207" mass="24560">MPARRAEDGRVRTNEEKTPTIGKMSEIRKRSVFDTCMVSEAVIPAGRKAVRRWHVAIIRLAACNDVGLHIEQVDMKAYETMKKAEAALKDVRKAAYMQNERERKRVWNREIQAERQAKYPRLRILRPGPHLEAFSDFDESLNWCIATFLRKSSTEVDDSFREFWRTAEAQRVYTKMLEETRDLTRIEKSNAQDHRWWEGHYQMLQCR</sequence>
<reference evidence="1" key="1">
    <citation type="submission" date="2014-11" db="EMBL/GenBank/DDBJ databases">
        <authorList>
            <person name="Otto D Thomas"/>
            <person name="Naeem Raeece"/>
        </authorList>
    </citation>
    <scope>NUCLEOTIDE SEQUENCE</scope>
</reference>